<reference evidence="1 2" key="1">
    <citation type="submission" date="2016-12" db="EMBL/GenBank/DDBJ databases">
        <title>Comparison of Traditional DNA-DNA Hybridization with In Silico Genomic Analysis.</title>
        <authorList>
            <person name="Nicholson A.C."/>
            <person name="Humrighouse B.W."/>
            <person name="Graziano J."/>
            <person name="Lasker B."/>
            <person name="Whitney A.M."/>
            <person name="Mcquiston J.R."/>
        </authorList>
    </citation>
    <scope>NUCLEOTIDE SEQUENCE [LARGE SCALE GENOMIC DNA]</scope>
    <source>
        <strain evidence="1 2">H2240</strain>
    </source>
</reference>
<sequence>MLPAVLLAAIPLLGATANGLECKLDHRCMSGVCLSSEPAAMRVVFVRTPNPAKPTVFVLGNERLMQGMEISEREIPAMSSVFGSFEFKPGTYAYAVGRIESYDPATGSVEVAVGGNSLSVAADGQAEVTSLRQGRPGISWLTRYTGTCTTRNF</sequence>
<evidence type="ECO:0000313" key="2">
    <source>
        <dbReference type="Proteomes" id="UP000196878"/>
    </source>
</evidence>
<gene>
    <name evidence="1" type="ORF">CDV49_01025</name>
</gene>
<comment type="caution">
    <text evidence="1">The sequence shown here is derived from an EMBL/GenBank/DDBJ whole genome shotgun (WGS) entry which is preliminary data.</text>
</comment>
<organism evidence="1 2">
    <name type="scientific">Haematobacter genomosp. 1</name>
    <dbReference type="NCBI Taxonomy" id="366618"/>
    <lineage>
        <taxon>Bacteria</taxon>
        <taxon>Pseudomonadati</taxon>
        <taxon>Pseudomonadota</taxon>
        <taxon>Alphaproteobacteria</taxon>
        <taxon>Rhodobacterales</taxon>
        <taxon>Paracoccaceae</taxon>
        <taxon>Haematobacter</taxon>
    </lineage>
</organism>
<dbReference type="OrthoDB" id="7871546at2"/>
<name>A0A212AFX4_9RHOB</name>
<proteinExistence type="predicted"/>
<evidence type="ECO:0000313" key="1">
    <source>
        <dbReference type="EMBL" id="OWJ80408.1"/>
    </source>
</evidence>
<dbReference type="Proteomes" id="UP000196878">
    <property type="component" value="Unassembled WGS sequence"/>
</dbReference>
<protein>
    <submittedName>
        <fullName evidence="1">Uncharacterized protein</fullName>
    </submittedName>
</protein>
<keyword evidence="2" id="KW-1185">Reference proteome</keyword>
<dbReference type="EMBL" id="NIPW01000004">
    <property type="protein sequence ID" value="OWJ80408.1"/>
    <property type="molecule type" value="Genomic_DNA"/>
</dbReference>
<dbReference type="RefSeq" id="WP_088213725.1">
    <property type="nucleotide sequence ID" value="NZ_NIPW01000004.1"/>
</dbReference>
<dbReference type="AlphaFoldDB" id="A0A212AFX4"/>
<accession>A0A212AFX4</accession>